<feature type="transmembrane region" description="Helical" evidence="5">
    <location>
        <begin position="122"/>
        <end position="146"/>
    </location>
</feature>
<dbReference type="GO" id="GO:0001518">
    <property type="term" value="C:voltage-gated sodium channel complex"/>
    <property type="evidence" value="ECO:0007669"/>
    <property type="project" value="TreeGrafter"/>
</dbReference>
<evidence type="ECO:0000313" key="7">
    <source>
        <dbReference type="EMBL" id="SDP41721.1"/>
    </source>
</evidence>
<keyword evidence="2 5" id="KW-0812">Transmembrane</keyword>
<dbReference type="EMBL" id="FNIX01000008">
    <property type="protein sequence ID" value="SDP41721.1"/>
    <property type="molecule type" value="Genomic_DNA"/>
</dbReference>
<dbReference type="Pfam" id="PF00520">
    <property type="entry name" value="Ion_trans"/>
    <property type="match status" value="1"/>
</dbReference>
<accession>A0A1H0SIU8</accession>
<evidence type="ECO:0000256" key="5">
    <source>
        <dbReference type="SAM" id="Phobius"/>
    </source>
</evidence>
<keyword evidence="7" id="KW-0407">Ion channel</keyword>
<keyword evidence="8" id="KW-1185">Reference proteome</keyword>
<proteinExistence type="predicted"/>
<keyword evidence="7" id="KW-0813">Transport</keyword>
<evidence type="ECO:0000256" key="4">
    <source>
        <dbReference type="ARBA" id="ARBA00023136"/>
    </source>
</evidence>
<dbReference type="InterPro" id="IPR043203">
    <property type="entry name" value="VGCC_Ca_Na"/>
</dbReference>
<dbReference type="SUPFAM" id="SSF81324">
    <property type="entry name" value="Voltage-gated potassium channels"/>
    <property type="match status" value="1"/>
</dbReference>
<gene>
    <name evidence="7" type="ORF">SAMN05421507_10898</name>
</gene>
<keyword evidence="7" id="KW-0406">Ion transport</keyword>
<feature type="transmembrane region" description="Helical" evidence="5">
    <location>
        <begin position="195"/>
        <end position="222"/>
    </location>
</feature>
<dbReference type="InterPro" id="IPR027359">
    <property type="entry name" value="Volt_channel_dom_sf"/>
</dbReference>
<evidence type="ECO:0000313" key="8">
    <source>
        <dbReference type="Proteomes" id="UP000199691"/>
    </source>
</evidence>
<organism evidence="7 8">
    <name type="scientific">Lentzea jiangxiensis</name>
    <dbReference type="NCBI Taxonomy" id="641025"/>
    <lineage>
        <taxon>Bacteria</taxon>
        <taxon>Bacillati</taxon>
        <taxon>Actinomycetota</taxon>
        <taxon>Actinomycetes</taxon>
        <taxon>Pseudonocardiales</taxon>
        <taxon>Pseudonocardiaceae</taxon>
        <taxon>Lentzea</taxon>
    </lineage>
</organism>
<evidence type="ECO:0000259" key="6">
    <source>
        <dbReference type="Pfam" id="PF00520"/>
    </source>
</evidence>
<dbReference type="Proteomes" id="UP000199691">
    <property type="component" value="Unassembled WGS sequence"/>
</dbReference>
<sequence>MFPNARLRALVTDPWFTKVITALIVVNALVLGAETSPELVASFGPVLHVVDRVALVVFVVELILRFWAYGTSFFRDPWNWFDTVVVAITLVPAGSGAFSVMRALRVIRVLRLVSVVPSMRRVVAALLSALPGMASITALLTLVLYVSGIIATKLFSEVAPKHFGDLGDSLFTLFQVMTGDAWSDVSRAVMEQQPYAWVFFIGFLVVTSFTVLNLFIAVAVSAMENQVSEEREERDREEMEVSMDVLAEIRVLRAELQAMRETAVR</sequence>
<comment type="subcellular location">
    <subcellularLocation>
        <location evidence="1">Membrane</location>
        <topology evidence="1">Multi-pass membrane protein</topology>
    </subcellularLocation>
</comment>
<dbReference type="InterPro" id="IPR005821">
    <property type="entry name" value="Ion_trans_dom"/>
</dbReference>
<dbReference type="PANTHER" id="PTHR10037">
    <property type="entry name" value="VOLTAGE-GATED CATION CHANNEL CALCIUM AND SODIUM"/>
    <property type="match status" value="1"/>
</dbReference>
<evidence type="ECO:0000256" key="2">
    <source>
        <dbReference type="ARBA" id="ARBA00022692"/>
    </source>
</evidence>
<dbReference type="PANTHER" id="PTHR10037:SF62">
    <property type="entry name" value="SODIUM CHANNEL PROTEIN 60E"/>
    <property type="match status" value="1"/>
</dbReference>
<dbReference type="Gene3D" id="1.20.120.350">
    <property type="entry name" value="Voltage-gated potassium channels. Chain C"/>
    <property type="match status" value="1"/>
</dbReference>
<evidence type="ECO:0000256" key="1">
    <source>
        <dbReference type="ARBA" id="ARBA00004141"/>
    </source>
</evidence>
<keyword evidence="4 5" id="KW-0472">Membrane</keyword>
<name>A0A1H0SIU8_9PSEU</name>
<reference evidence="8" key="1">
    <citation type="submission" date="2016-10" db="EMBL/GenBank/DDBJ databases">
        <authorList>
            <person name="Varghese N."/>
            <person name="Submissions S."/>
        </authorList>
    </citation>
    <scope>NUCLEOTIDE SEQUENCE [LARGE SCALE GENOMIC DNA]</scope>
    <source>
        <strain evidence="8">CGMCC 4.6609</strain>
    </source>
</reference>
<dbReference type="RefSeq" id="WP_245733735.1">
    <property type="nucleotide sequence ID" value="NZ_FNIX01000008.1"/>
</dbReference>
<evidence type="ECO:0000256" key="3">
    <source>
        <dbReference type="ARBA" id="ARBA00022989"/>
    </source>
</evidence>
<dbReference type="Gene3D" id="1.10.287.70">
    <property type="match status" value="1"/>
</dbReference>
<dbReference type="AlphaFoldDB" id="A0A1H0SIU8"/>
<protein>
    <submittedName>
        <fullName evidence="7">Voltage-gated sodium channel</fullName>
    </submittedName>
</protein>
<dbReference type="GO" id="GO:0005248">
    <property type="term" value="F:voltage-gated sodium channel activity"/>
    <property type="evidence" value="ECO:0007669"/>
    <property type="project" value="TreeGrafter"/>
</dbReference>
<keyword evidence="3 5" id="KW-1133">Transmembrane helix</keyword>
<feature type="transmembrane region" description="Helical" evidence="5">
    <location>
        <begin position="80"/>
        <end position="101"/>
    </location>
</feature>
<feature type="domain" description="Ion transport" evidence="6">
    <location>
        <begin position="14"/>
        <end position="229"/>
    </location>
</feature>
<feature type="transmembrane region" description="Helical" evidence="5">
    <location>
        <begin position="45"/>
        <end position="68"/>
    </location>
</feature>
<feature type="transmembrane region" description="Helical" evidence="5">
    <location>
        <begin position="15"/>
        <end position="33"/>
    </location>
</feature>